<evidence type="ECO:0000313" key="12">
    <source>
        <dbReference type="Proteomes" id="UP001244341"/>
    </source>
</evidence>
<evidence type="ECO:0000256" key="1">
    <source>
        <dbReference type="ARBA" id="ARBA00005926"/>
    </source>
</evidence>
<dbReference type="EMBL" id="CP126208">
    <property type="protein sequence ID" value="WIA08839.1"/>
    <property type="molecule type" value="Genomic_DNA"/>
</dbReference>
<evidence type="ECO:0000256" key="5">
    <source>
        <dbReference type="ARBA" id="ARBA00022777"/>
    </source>
</evidence>
<feature type="compositionally biased region" description="Low complexity" evidence="9">
    <location>
        <begin position="307"/>
        <end position="330"/>
    </location>
</feature>
<dbReference type="Proteomes" id="UP001244341">
    <property type="component" value="Chromosome 1b"/>
</dbReference>
<evidence type="ECO:0000256" key="7">
    <source>
        <dbReference type="PROSITE-ProRule" id="PRU10141"/>
    </source>
</evidence>
<evidence type="ECO:0000256" key="4">
    <source>
        <dbReference type="ARBA" id="ARBA00022741"/>
    </source>
</evidence>
<dbReference type="PROSITE" id="PS00108">
    <property type="entry name" value="PROTEIN_KINASE_ST"/>
    <property type="match status" value="1"/>
</dbReference>
<keyword evidence="5" id="KW-0418">Kinase</keyword>
<feature type="region of interest" description="Disordered" evidence="9">
    <location>
        <begin position="307"/>
        <end position="396"/>
    </location>
</feature>
<dbReference type="InterPro" id="IPR017441">
    <property type="entry name" value="Protein_kinase_ATP_BS"/>
</dbReference>
<dbReference type="PROSITE" id="PS00107">
    <property type="entry name" value="PROTEIN_KINASE_ATP"/>
    <property type="match status" value="1"/>
</dbReference>
<dbReference type="PROSITE" id="PS50011">
    <property type="entry name" value="PROTEIN_KINASE_DOM"/>
    <property type="match status" value="1"/>
</dbReference>
<evidence type="ECO:0000256" key="9">
    <source>
        <dbReference type="SAM" id="MobiDB-lite"/>
    </source>
</evidence>
<dbReference type="EC" id="2.7.11.1" evidence="2"/>
<reference evidence="11 12" key="1">
    <citation type="submission" date="2023-05" db="EMBL/GenBank/DDBJ databases">
        <title>A 100% complete, gapless, phased diploid assembly of the Scenedesmus obliquus UTEX 3031 genome.</title>
        <authorList>
            <person name="Biondi T.C."/>
            <person name="Hanschen E.R."/>
            <person name="Kwon T."/>
            <person name="Eng W."/>
            <person name="Kruse C.P.S."/>
            <person name="Koehler S.I."/>
            <person name="Kunde Y."/>
            <person name="Gleasner C.D."/>
            <person name="You Mak K.T."/>
            <person name="Polle J."/>
            <person name="Hovde B.T."/>
            <person name="Starkenburg S.R."/>
        </authorList>
    </citation>
    <scope>NUCLEOTIDE SEQUENCE [LARGE SCALE GENOMIC DNA]</scope>
    <source>
        <strain evidence="11 12">DOE0152z</strain>
    </source>
</reference>
<evidence type="ECO:0000256" key="2">
    <source>
        <dbReference type="ARBA" id="ARBA00012513"/>
    </source>
</evidence>
<dbReference type="InterPro" id="IPR011009">
    <property type="entry name" value="Kinase-like_dom_sf"/>
</dbReference>
<proteinExistence type="inferred from homology"/>
<keyword evidence="8" id="KW-0723">Serine/threonine-protein kinase</keyword>
<organism evidence="11 12">
    <name type="scientific">Tetradesmus obliquus</name>
    <name type="common">Green alga</name>
    <name type="synonym">Acutodesmus obliquus</name>
    <dbReference type="NCBI Taxonomy" id="3088"/>
    <lineage>
        <taxon>Eukaryota</taxon>
        <taxon>Viridiplantae</taxon>
        <taxon>Chlorophyta</taxon>
        <taxon>core chlorophytes</taxon>
        <taxon>Chlorophyceae</taxon>
        <taxon>CS clade</taxon>
        <taxon>Sphaeropleales</taxon>
        <taxon>Scenedesmaceae</taxon>
        <taxon>Tetradesmus</taxon>
    </lineage>
</organism>
<name>A0ABY8TIV1_TETOB</name>
<dbReference type="Gene3D" id="1.10.510.10">
    <property type="entry name" value="Transferase(Phosphotransferase) domain 1"/>
    <property type="match status" value="1"/>
</dbReference>
<protein>
    <recommendedName>
        <fullName evidence="2">non-specific serine/threonine protein kinase</fullName>
        <ecNumber evidence="2">2.7.11.1</ecNumber>
    </recommendedName>
</protein>
<evidence type="ECO:0000256" key="6">
    <source>
        <dbReference type="ARBA" id="ARBA00022840"/>
    </source>
</evidence>
<dbReference type="PANTHER" id="PTHR11909">
    <property type="entry name" value="CASEIN KINASE-RELATED"/>
    <property type="match status" value="1"/>
</dbReference>
<comment type="similarity">
    <text evidence="1">Belongs to the protein kinase superfamily. CK1 Ser/Thr protein kinase family. Casein kinase I subfamily.</text>
</comment>
<dbReference type="SMART" id="SM00220">
    <property type="entry name" value="S_TKc"/>
    <property type="match status" value="1"/>
</dbReference>
<accession>A0ABY8TIV1</accession>
<sequence length="459" mass="50817">MPLLHLNDTVRDDSNRSYKVTRRLGEGQFAEVWEVRLPGTDLHYALKLEKRKDRNTVRAEYKVMKKIAQSGGCSQVVAVEGSGMHQERFFMLLQLAGETLYDARKAGHGRLDLPTVKAVGLSTLSAIQQLHEQHIIHRDIKPANFVIDPPNAAAGKGSWLLIDFGLARRYTDEAGSHLPQRSDASFRGSTTYASVHAHKDEDLSRRDDLWSWLYMLAELLEGWLPWRLDKEGGEQQPQDRDKDKHWVQQQKELCIQDPHRLSRSGQLPEALTAISKHLAGLSFAAAPDYDHLRQCLQLLPDPQPQLLGLPGQLQQQQQQLDEQAAAAATAGKRPAPGSAADSQQAAKRRRADAAPGSQPRKPGMSGQQQQQQHSSTPQQSPADDAGQAAPDRQHAVQQVDQLLTAMAPLDCLVAMAKAVRRLKQQTLCTEPGLVEEVCRNFAAFVRDSGDGVRSSAGRP</sequence>
<dbReference type="InterPro" id="IPR008271">
    <property type="entry name" value="Ser/Thr_kinase_AS"/>
</dbReference>
<dbReference type="SUPFAM" id="SSF56112">
    <property type="entry name" value="Protein kinase-like (PK-like)"/>
    <property type="match status" value="1"/>
</dbReference>
<feature type="domain" description="Protein kinase" evidence="10">
    <location>
        <begin position="18"/>
        <end position="320"/>
    </location>
</feature>
<feature type="compositionally biased region" description="Low complexity" evidence="9">
    <location>
        <begin position="365"/>
        <end position="380"/>
    </location>
</feature>
<gene>
    <name evidence="11" type="ORF">OEZ85_008260</name>
</gene>
<evidence type="ECO:0000259" key="10">
    <source>
        <dbReference type="PROSITE" id="PS50011"/>
    </source>
</evidence>
<feature type="binding site" evidence="7">
    <location>
        <position position="47"/>
    </location>
    <ligand>
        <name>ATP</name>
        <dbReference type="ChEBI" id="CHEBI:30616"/>
    </ligand>
</feature>
<evidence type="ECO:0000256" key="8">
    <source>
        <dbReference type="RuleBase" id="RU000304"/>
    </source>
</evidence>
<keyword evidence="6 7" id="KW-0067">ATP-binding</keyword>
<evidence type="ECO:0000256" key="3">
    <source>
        <dbReference type="ARBA" id="ARBA00022679"/>
    </source>
</evidence>
<dbReference type="InterPro" id="IPR050235">
    <property type="entry name" value="CK1_Ser-Thr_kinase"/>
</dbReference>
<keyword evidence="3" id="KW-0808">Transferase</keyword>
<keyword evidence="12" id="KW-1185">Reference proteome</keyword>
<dbReference type="InterPro" id="IPR000719">
    <property type="entry name" value="Prot_kinase_dom"/>
</dbReference>
<dbReference type="Pfam" id="PF00069">
    <property type="entry name" value="Pkinase"/>
    <property type="match status" value="1"/>
</dbReference>
<keyword evidence="4 7" id="KW-0547">Nucleotide-binding</keyword>
<evidence type="ECO:0000313" key="11">
    <source>
        <dbReference type="EMBL" id="WIA08839.1"/>
    </source>
</evidence>